<keyword evidence="1" id="KW-0732">Signal</keyword>
<dbReference type="Pfam" id="PF09362">
    <property type="entry name" value="DUF1996"/>
    <property type="match status" value="1"/>
</dbReference>
<accession>A0A6A5ZB24</accession>
<proteinExistence type="predicted"/>
<feature type="domain" description="DUF1996" evidence="2">
    <location>
        <begin position="33"/>
        <end position="281"/>
    </location>
</feature>
<dbReference type="EMBL" id="ML977320">
    <property type="protein sequence ID" value="KAF2116670.1"/>
    <property type="molecule type" value="Genomic_DNA"/>
</dbReference>
<name>A0A6A5ZB24_9PLEO</name>
<dbReference type="PANTHER" id="PTHR43662:SF13">
    <property type="entry name" value="DUF1996 DOMAIN-CONTAINING PROTEIN"/>
    <property type="match status" value="1"/>
</dbReference>
<dbReference type="AlphaFoldDB" id="A0A6A5ZB24"/>
<sequence>MRFSPVASLGLLAQSTHALLRFSCSQLVVERLDPLVNPGSDQSPHLHQIIGGNAFNISMDPNISPSDTATCTTCTFAEDFSNYWTAVMFFKAKNGTFKRVPIKGNVNFEQASGGMTVYYTPTIANGPPKEKITAFKKGFRMIIGNPTYRTEAQAKQFRQLTYTCLKDPMTRSGETLTFPKTACAAGIMVNVRFPTCWDGVNLDSPDHMSHVAYPSSGTFETNGPCPSTHPVKVPQLFYEVVWDTAKFNNKADWPTDGSQPFVWSFGDQTGYGNHGDYVFGWKGDALQKAMDTNCNINCPQLKSQTIAAGNQCQQQQKVTENIDGWLTELPGGMMVTPMKKERAFSA</sequence>
<evidence type="ECO:0000259" key="2">
    <source>
        <dbReference type="Pfam" id="PF09362"/>
    </source>
</evidence>
<keyword evidence="4" id="KW-1185">Reference proteome</keyword>
<evidence type="ECO:0000313" key="3">
    <source>
        <dbReference type="EMBL" id="KAF2116670.1"/>
    </source>
</evidence>
<evidence type="ECO:0000256" key="1">
    <source>
        <dbReference type="SAM" id="SignalP"/>
    </source>
</evidence>
<feature type="chain" id="PRO_5025519146" description="DUF1996 domain-containing protein" evidence="1">
    <location>
        <begin position="19"/>
        <end position="346"/>
    </location>
</feature>
<dbReference type="OrthoDB" id="74764at2759"/>
<organism evidence="3 4">
    <name type="scientific">Lophiotrema nucula</name>
    <dbReference type="NCBI Taxonomy" id="690887"/>
    <lineage>
        <taxon>Eukaryota</taxon>
        <taxon>Fungi</taxon>
        <taxon>Dikarya</taxon>
        <taxon>Ascomycota</taxon>
        <taxon>Pezizomycotina</taxon>
        <taxon>Dothideomycetes</taxon>
        <taxon>Pleosporomycetidae</taxon>
        <taxon>Pleosporales</taxon>
        <taxon>Lophiotremataceae</taxon>
        <taxon>Lophiotrema</taxon>
    </lineage>
</organism>
<reference evidence="3" key="1">
    <citation type="journal article" date="2020" name="Stud. Mycol.">
        <title>101 Dothideomycetes genomes: a test case for predicting lifestyles and emergence of pathogens.</title>
        <authorList>
            <person name="Haridas S."/>
            <person name="Albert R."/>
            <person name="Binder M."/>
            <person name="Bloem J."/>
            <person name="Labutti K."/>
            <person name="Salamov A."/>
            <person name="Andreopoulos B."/>
            <person name="Baker S."/>
            <person name="Barry K."/>
            <person name="Bills G."/>
            <person name="Bluhm B."/>
            <person name="Cannon C."/>
            <person name="Castanera R."/>
            <person name="Culley D."/>
            <person name="Daum C."/>
            <person name="Ezra D."/>
            <person name="Gonzalez J."/>
            <person name="Henrissat B."/>
            <person name="Kuo A."/>
            <person name="Liang C."/>
            <person name="Lipzen A."/>
            <person name="Lutzoni F."/>
            <person name="Magnuson J."/>
            <person name="Mondo S."/>
            <person name="Nolan M."/>
            <person name="Ohm R."/>
            <person name="Pangilinan J."/>
            <person name="Park H.-J."/>
            <person name="Ramirez L."/>
            <person name="Alfaro M."/>
            <person name="Sun H."/>
            <person name="Tritt A."/>
            <person name="Yoshinaga Y."/>
            <person name="Zwiers L.-H."/>
            <person name="Turgeon B."/>
            <person name="Goodwin S."/>
            <person name="Spatafora J."/>
            <person name="Crous P."/>
            <person name="Grigoriev I."/>
        </authorList>
    </citation>
    <scope>NUCLEOTIDE SEQUENCE</scope>
    <source>
        <strain evidence="3">CBS 627.86</strain>
    </source>
</reference>
<dbReference type="InterPro" id="IPR018535">
    <property type="entry name" value="DUF1996"/>
</dbReference>
<gene>
    <name evidence="3" type="ORF">BDV96DRAFT_611914</name>
</gene>
<feature type="signal peptide" evidence="1">
    <location>
        <begin position="1"/>
        <end position="18"/>
    </location>
</feature>
<dbReference type="Proteomes" id="UP000799770">
    <property type="component" value="Unassembled WGS sequence"/>
</dbReference>
<protein>
    <recommendedName>
        <fullName evidence="2">DUF1996 domain-containing protein</fullName>
    </recommendedName>
</protein>
<dbReference type="PANTHER" id="PTHR43662">
    <property type="match status" value="1"/>
</dbReference>
<evidence type="ECO:0000313" key="4">
    <source>
        <dbReference type="Proteomes" id="UP000799770"/>
    </source>
</evidence>